<dbReference type="PANTHER" id="PTHR10948">
    <property type="entry name" value="TRANSPOSASE"/>
    <property type="match status" value="1"/>
</dbReference>
<dbReference type="GeneID" id="97483535"/>
<dbReference type="EMBL" id="BMUB01000001">
    <property type="protein sequence ID" value="GGU56439.1"/>
    <property type="molecule type" value="Genomic_DNA"/>
</dbReference>
<proteinExistence type="predicted"/>
<evidence type="ECO:0000313" key="3">
    <source>
        <dbReference type="EMBL" id="GGU56439.1"/>
    </source>
</evidence>
<protein>
    <submittedName>
        <fullName evidence="4">MarR family transcriptional regulator</fullName>
    </submittedName>
</protein>
<dbReference type="InterPro" id="IPR036390">
    <property type="entry name" value="WH_DNA-bd_sf"/>
</dbReference>
<reference evidence="4 5" key="2">
    <citation type="submission" date="2014-07" db="EMBL/GenBank/DDBJ databases">
        <authorList>
            <person name="Zhang J.E."/>
            <person name="Yang H."/>
            <person name="Guo J."/>
            <person name="Deng Z."/>
            <person name="Luo H."/>
            <person name="Luo M."/>
            <person name="Zhao B."/>
        </authorList>
    </citation>
    <scope>NUCLEOTIDE SEQUENCE [LARGE SCALE GENOMIC DNA]</scope>
    <source>
        <strain evidence="4">ATCC 10762</strain>
        <strain evidence="5">ATCC 10762 / DSM 40127 / CCM 3239 / JCM 4008 / LMG 5968 / NBRC 12843 / NCIMB 8234 / A-377</strain>
    </source>
</reference>
<reference evidence="5" key="3">
    <citation type="submission" date="2016-08" db="EMBL/GenBank/DDBJ databases">
        <title>Sequencing, assembly and comparative genomics of S. aureofaciens ATCC 10762.</title>
        <authorList>
            <person name="Gradnigo J.S."/>
            <person name="Johnson N."/>
            <person name="Somerville G.A."/>
        </authorList>
    </citation>
    <scope>NUCLEOTIDE SEQUENCE [LARGE SCALE GENOMIC DNA]</scope>
    <source>
        <strain evidence="5">ATCC 10762 / DSM 40127 / CCM 3239 / JCM 4008 / LMG 5968 / NBRC 12843 / NCIMB 8234 / A-377</strain>
    </source>
</reference>
<dbReference type="CDD" id="cd00090">
    <property type="entry name" value="HTH_ARSR"/>
    <property type="match status" value="1"/>
</dbReference>
<dbReference type="GO" id="GO:0032196">
    <property type="term" value="P:transposition"/>
    <property type="evidence" value="ECO:0007669"/>
    <property type="project" value="TreeGrafter"/>
</dbReference>
<dbReference type="EMBL" id="JPRF03000076">
    <property type="protein sequence ID" value="OEV33139.1"/>
    <property type="molecule type" value="Genomic_DNA"/>
</dbReference>
<accession>A0A8H9LHS3</accession>
<reference evidence="3 6" key="1">
    <citation type="journal article" date="2014" name="Int. J. Syst. Evol. Microbiol.">
        <title>Complete genome sequence of Corynebacterium casei LMG S-19264T (=DSM 44701T), isolated from a smear-ripened cheese.</title>
        <authorList>
            <consortium name="US DOE Joint Genome Institute (JGI-PGF)"/>
            <person name="Walter F."/>
            <person name="Albersmeier A."/>
            <person name="Kalinowski J."/>
            <person name="Ruckert C."/>
        </authorList>
    </citation>
    <scope>NUCLEOTIDE SEQUENCE [LARGE SCALE GENOMIC DNA]</scope>
    <source>
        <strain evidence="3 6">JCM 4434</strain>
    </source>
</reference>
<gene>
    <name evidence="3" type="ORF">GCM10010502_03470</name>
    <name evidence="4" type="ORF">HS99_0014925</name>
</gene>
<dbReference type="InterPro" id="IPR051917">
    <property type="entry name" value="Transposase-Integrase"/>
</dbReference>
<feature type="compositionally biased region" description="Basic residues" evidence="1">
    <location>
        <begin position="59"/>
        <end position="69"/>
    </location>
</feature>
<feature type="region of interest" description="Disordered" evidence="1">
    <location>
        <begin position="59"/>
        <end position="82"/>
    </location>
</feature>
<accession>A0A1E7MXI5</accession>
<evidence type="ECO:0000313" key="5">
    <source>
        <dbReference type="Proteomes" id="UP000037395"/>
    </source>
</evidence>
<dbReference type="AlphaFoldDB" id="A0A1E7MXI5"/>
<dbReference type="Proteomes" id="UP000037395">
    <property type="component" value="Unassembled WGS sequence"/>
</dbReference>
<dbReference type="Proteomes" id="UP000610124">
    <property type="component" value="Unassembled WGS sequence"/>
</dbReference>
<dbReference type="GO" id="GO:0003700">
    <property type="term" value="F:DNA-binding transcription factor activity"/>
    <property type="evidence" value="ECO:0007669"/>
    <property type="project" value="InterPro"/>
</dbReference>
<keyword evidence="5" id="KW-1185">Reference proteome</keyword>
<dbReference type="SUPFAM" id="SSF46785">
    <property type="entry name" value="Winged helix' DNA-binding domain"/>
    <property type="match status" value="1"/>
</dbReference>
<sequence length="236" mass="25265">MPGTRLSQQDRVAIATGLAEGLDYAAIARLIARPTSTVTREIARNGGPGRYRAHAAQRATARRARRRPGAVRPAGGTATVPDGRDQAAVAEFADRFAALLVQLGLPRMVARVLSCLYVTDSGTLSAAELVQRLGVSPASVSKAVGYLEDQELIRRERDGHGRREQYAIDSDVWYRSMLASAQRNALLAEFARDGADLLGAATPAGQRLDTAASFLSEIGTDLVRAVERRRSGNGLL</sequence>
<dbReference type="InterPro" id="IPR000835">
    <property type="entry name" value="HTH_MarR-typ"/>
</dbReference>
<evidence type="ECO:0000313" key="6">
    <source>
        <dbReference type="Proteomes" id="UP000610124"/>
    </source>
</evidence>
<dbReference type="Pfam" id="PF13936">
    <property type="entry name" value="HTH_38"/>
    <property type="match status" value="1"/>
</dbReference>
<organism evidence="4 5">
    <name type="scientific">Kitasatospora aureofaciens</name>
    <name type="common">Streptomyces aureofaciens</name>
    <dbReference type="NCBI Taxonomy" id="1894"/>
    <lineage>
        <taxon>Bacteria</taxon>
        <taxon>Bacillati</taxon>
        <taxon>Actinomycetota</taxon>
        <taxon>Actinomycetes</taxon>
        <taxon>Kitasatosporales</taxon>
        <taxon>Streptomycetaceae</taxon>
        <taxon>Kitasatospora</taxon>
    </lineage>
</organism>
<dbReference type="SMART" id="SM00347">
    <property type="entry name" value="HTH_MARR"/>
    <property type="match status" value="1"/>
</dbReference>
<dbReference type="InterPro" id="IPR025246">
    <property type="entry name" value="IS30-like_HTH"/>
</dbReference>
<dbReference type="InterPro" id="IPR036388">
    <property type="entry name" value="WH-like_DNA-bd_sf"/>
</dbReference>
<dbReference type="GO" id="GO:0004803">
    <property type="term" value="F:transposase activity"/>
    <property type="evidence" value="ECO:0007669"/>
    <property type="project" value="TreeGrafter"/>
</dbReference>
<dbReference type="Gene3D" id="1.10.10.10">
    <property type="entry name" value="Winged helix-like DNA-binding domain superfamily/Winged helix DNA-binding domain"/>
    <property type="match status" value="1"/>
</dbReference>
<dbReference type="OrthoDB" id="4823987at2"/>
<reference evidence="4" key="4">
    <citation type="submission" date="2016-08" db="EMBL/GenBank/DDBJ databases">
        <title>Sequencing, Assembly and Comparative Genomics of S. aureofaciens ATCC 10762.</title>
        <authorList>
            <person name="Gradnigo J.S."/>
            <person name="Johnson N."/>
            <person name="Somerville G.A."/>
        </authorList>
    </citation>
    <scope>NUCLEOTIDE SEQUENCE [LARGE SCALE GENOMIC DNA]</scope>
    <source>
        <strain evidence="4">ATCC 10762</strain>
    </source>
</reference>
<name>A0A1E7MXI5_KITAU</name>
<reference evidence="3" key="5">
    <citation type="submission" date="2020-09" db="EMBL/GenBank/DDBJ databases">
        <authorList>
            <person name="Sun Q."/>
            <person name="Ohkuma M."/>
        </authorList>
    </citation>
    <scope>NUCLEOTIDE SEQUENCE</scope>
    <source>
        <strain evidence="3">JCM 4434</strain>
    </source>
</reference>
<dbReference type="GO" id="GO:0005829">
    <property type="term" value="C:cytosol"/>
    <property type="evidence" value="ECO:0007669"/>
    <property type="project" value="TreeGrafter"/>
</dbReference>
<dbReference type="InterPro" id="IPR011991">
    <property type="entry name" value="ArsR-like_HTH"/>
</dbReference>
<feature type="domain" description="HTH marR-type" evidence="2">
    <location>
        <begin position="98"/>
        <end position="206"/>
    </location>
</feature>
<evidence type="ECO:0000256" key="1">
    <source>
        <dbReference type="SAM" id="MobiDB-lite"/>
    </source>
</evidence>
<comment type="caution">
    <text evidence="4">The sequence shown here is derived from an EMBL/GenBank/DDBJ whole genome shotgun (WGS) entry which is preliminary data.</text>
</comment>
<dbReference type="PANTHER" id="PTHR10948:SF23">
    <property type="entry name" value="TRANSPOSASE INSI FOR INSERTION SEQUENCE ELEMENT IS30A-RELATED"/>
    <property type="match status" value="1"/>
</dbReference>
<evidence type="ECO:0000313" key="4">
    <source>
        <dbReference type="EMBL" id="OEV33139.1"/>
    </source>
</evidence>
<feature type="compositionally biased region" description="Low complexity" evidence="1">
    <location>
        <begin position="70"/>
        <end position="79"/>
    </location>
</feature>
<dbReference type="RefSeq" id="WP_030550912.1">
    <property type="nucleotide sequence ID" value="NZ_BMUB01000001.1"/>
</dbReference>
<evidence type="ECO:0000259" key="2">
    <source>
        <dbReference type="SMART" id="SM00347"/>
    </source>
</evidence>
<dbReference type="Pfam" id="PF12802">
    <property type="entry name" value="MarR_2"/>
    <property type="match status" value="1"/>
</dbReference>